<dbReference type="PROSITE" id="PS51257">
    <property type="entry name" value="PROKAR_LIPOPROTEIN"/>
    <property type="match status" value="1"/>
</dbReference>
<dbReference type="InterPro" id="IPR011765">
    <property type="entry name" value="Pept_M16_N"/>
</dbReference>
<dbReference type="InterPro" id="IPR001431">
    <property type="entry name" value="Pept_M16_Zn_BS"/>
</dbReference>
<protein>
    <submittedName>
        <fullName evidence="7">Zinc protease</fullName>
    </submittedName>
</protein>
<dbReference type="Gene3D" id="3.30.830.10">
    <property type="entry name" value="Metalloenzyme, LuxS/M16 peptidase-like"/>
    <property type="match status" value="4"/>
</dbReference>
<feature type="chain" id="PRO_5041689794" evidence="4">
    <location>
        <begin position="22"/>
        <end position="900"/>
    </location>
</feature>
<dbReference type="GO" id="GO:0046872">
    <property type="term" value="F:metal ion binding"/>
    <property type="evidence" value="ECO:0007669"/>
    <property type="project" value="InterPro"/>
</dbReference>
<dbReference type="GO" id="GO:0006508">
    <property type="term" value="P:proteolysis"/>
    <property type="evidence" value="ECO:0007669"/>
    <property type="project" value="UniProtKB-KW"/>
</dbReference>
<dbReference type="SUPFAM" id="SSF63411">
    <property type="entry name" value="LuxS/MPP-like metallohydrolase"/>
    <property type="match status" value="4"/>
</dbReference>
<keyword evidence="7" id="KW-0645">Protease</keyword>
<evidence type="ECO:0000256" key="3">
    <source>
        <dbReference type="RuleBase" id="RU004447"/>
    </source>
</evidence>
<dbReference type="Pfam" id="PF05193">
    <property type="entry name" value="Peptidase_M16_C"/>
    <property type="match status" value="2"/>
</dbReference>
<evidence type="ECO:0000313" key="8">
    <source>
        <dbReference type="Proteomes" id="UP000295506"/>
    </source>
</evidence>
<dbReference type="PANTHER" id="PTHR11851:SF49">
    <property type="entry name" value="MITOCHONDRIAL-PROCESSING PEPTIDASE SUBUNIT ALPHA"/>
    <property type="match status" value="1"/>
</dbReference>
<evidence type="ECO:0000256" key="4">
    <source>
        <dbReference type="SAM" id="SignalP"/>
    </source>
</evidence>
<dbReference type="EMBL" id="SOBK01000003">
    <property type="protein sequence ID" value="TDT89847.1"/>
    <property type="molecule type" value="Genomic_DNA"/>
</dbReference>
<feature type="domain" description="Peptidase M16 C-terminal" evidence="6">
    <location>
        <begin position="677"/>
        <end position="834"/>
    </location>
</feature>
<organism evidence="7 8">
    <name type="scientific">Pseudodesulfovibrio indicus</name>
    <dbReference type="NCBI Taxonomy" id="1716143"/>
    <lineage>
        <taxon>Bacteria</taxon>
        <taxon>Pseudomonadati</taxon>
        <taxon>Thermodesulfobacteriota</taxon>
        <taxon>Desulfovibrionia</taxon>
        <taxon>Desulfovibrionales</taxon>
        <taxon>Desulfovibrionaceae</taxon>
    </lineage>
</organism>
<feature type="signal peptide" evidence="4">
    <location>
        <begin position="1"/>
        <end position="21"/>
    </location>
</feature>
<dbReference type="PANTHER" id="PTHR11851">
    <property type="entry name" value="METALLOPROTEASE"/>
    <property type="match status" value="1"/>
</dbReference>
<dbReference type="InterPro" id="IPR050361">
    <property type="entry name" value="MPP/UQCRC_Complex"/>
</dbReference>
<dbReference type="Pfam" id="PF00675">
    <property type="entry name" value="Peptidase_M16"/>
    <property type="match status" value="1"/>
</dbReference>
<dbReference type="Proteomes" id="UP000295506">
    <property type="component" value="Unassembled WGS sequence"/>
</dbReference>
<reference evidence="7 8" key="1">
    <citation type="submission" date="2019-03" db="EMBL/GenBank/DDBJ databases">
        <title>Genomic Encyclopedia of Type Strains, Phase IV (KMG-IV): sequencing the most valuable type-strain genomes for metagenomic binning, comparative biology and taxonomic classification.</title>
        <authorList>
            <person name="Goeker M."/>
        </authorList>
    </citation>
    <scope>NUCLEOTIDE SEQUENCE [LARGE SCALE GENOMIC DNA]</scope>
    <source>
        <strain evidence="7 8">DSM 101483</strain>
    </source>
</reference>
<feature type="domain" description="Peptidase M16 C-terminal" evidence="6">
    <location>
        <begin position="216"/>
        <end position="393"/>
    </location>
</feature>
<evidence type="ECO:0000256" key="2">
    <source>
        <dbReference type="ARBA" id="ARBA00007261"/>
    </source>
</evidence>
<dbReference type="AlphaFoldDB" id="A0AA94PPC1"/>
<dbReference type="InterPro" id="IPR011249">
    <property type="entry name" value="Metalloenz_LuxS/M16"/>
</dbReference>
<comment type="similarity">
    <text evidence="2 3">Belongs to the peptidase M16 family.</text>
</comment>
<comment type="caution">
    <text evidence="7">The sequence shown here is derived from an EMBL/GenBank/DDBJ whole genome shotgun (WGS) entry which is preliminary data.</text>
</comment>
<evidence type="ECO:0000259" key="6">
    <source>
        <dbReference type="Pfam" id="PF05193"/>
    </source>
</evidence>
<evidence type="ECO:0000313" key="7">
    <source>
        <dbReference type="EMBL" id="TDT89847.1"/>
    </source>
</evidence>
<proteinExistence type="inferred from homology"/>
<dbReference type="PROSITE" id="PS00143">
    <property type="entry name" value="INSULINASE"/>
    <property type="match status" value="1"/>
</dbReference>
<name>A0AA94PPC1_9BACT</name>
<sequence>MFRKLLLLAGLSLLLAGCEFAHMNKRTETAPAPAPAMEAPLPDLTENAQGAPNIVRLKNGLTVLIKEDDRFPLVNVRLYVHAGSAYETPKIAGISHLLEHMVFKGTKKRGPGETARQIESVGGSLNAATSFDYTVYYVEVPDDQWSLGMDVVTDMAFNQVIDPAELKSEQKVVLEELERGEDTPSSKLFKTLQSMVWKDSSYAWPIIGYRETVPALSRADIKNYIATHYQPQSMLLAVVGKVDPDKILAEADRLLGSLENTRSFTPPETLPIPEAGSGPQVVKMSGKWNKVYLGAAFPIPHSSSAEIPGLELLCQLLGGDDTSRLYRTFKYDRQLVDEISVAPLSLERGGMLYVHAVLDADKVEQFWTELNKELASFDPADFTDREIERARLNLENSLFLAKETLSGLAGKLGYFQFFEGGEQAETNYLFALHQADRAEMKHLFDKYVRPDQLALAVLEPENGGVDADKLAAITRADWPVKASVKKSAAAESVSGTTEIALPGGSKLVLLPDETLPYTAMSFYWTGGDGELTPDQQGLAALTAGALTRGTNAMSATELQDFLSDYAASLGSTAGRNVFAVEAKFPTRFTDKVLPVIRDTLTAPAFSATEVARAKQDQIASIKQREDRPLGLAFRRLFPFLYKTGPYALLHDGTPESVESFTSTDIIRFWSRQSMQPFTLAVCGQFDSAAVEAFAQAIAKTLTAPTGEYVFSSPQWNDEREADLHLPDRNQAHIVMAFPAPGKTDLDATAKLELLRAVLSGQSGLLFRDLRDKQGLAYTVTALLWQSRNTGFMGLYIGTGPDKIDQSMDGFRKVLADLAANPLPEAELTRARNILTGDYYQEHQSLLSRSREAASLLSRGFSLDHEQAVIERAKTVTAAEIQELVKEYLTPDKAYVMKVTP</sequence>
<feature type="domain" description="Peptidase M16 N-terminal" evidence="5">
    <location>
        <begin position="63"/>
        <end position="207"/>
    </location>
</feature>
<dbReference type="GO" id="GO:0004222">
    <property type="term" value="F:metalloendopeptidase activity"/>
    <property type="evidence" value="ECO:0007669"/>
    <property type="project" value="InterPro"/>
</dbReference>
<comment type="cofactor">
    <cofactor evidence="1">
        <name>Zn(2+)</name>
        <dbReference type="ChEBI" id="CHEBI:29105"/>
    </cofactor>
</comment>
<gene>
    <name evidence="7" type="ORF">EDC59_103145</name>
</gene>
<keyword evidence="7" id="KW-0378">Hydrolase</keyword>
<accession>A0AA94PPC1</accession>
<evidence type="ECO:0000259" key="5">
    <source>
        <dbReference type="Pfam" id="PF00675"/>
    </source>
</evidence>
<dbReference type="RefSeq" id="WP_078063749.1">
    <property type="nucleotide sequence ID" value="NZ_CP014206.1"/>
</dbReference>
<keyword evidence="4" id="KW-0732">Signal</keyword>
<dbReference type="InterPro" id="IPR007863">
    <property type="entry name" value="Peptidase_M16_C"/>
</dbReference>
<evidence type="ECO:0000256" key="1">
    <source>
        <dbReference type="ARBA" id="ARBA00001947"/>
    </source>
</evidence>